<name>A0ABW0BEM8_9ACTN</name>
<dbReference type="Proteomes" id="UP001596087">
    <property type="component" value="Unassembled WGS sequence"/>
</dbReference>
<feature type="transmembrane region" description="Helical" evidence="1">
    <location>
        <begin position="223"/>
        <end position="243"/>
    </location>
</feature>
<gene>
    <name evidence="2" type="ORF">ACFPGP_03630</name>
</gene>
<feature type="transmembrane region" description="Helical" evidence="1">
    <location>
        <begin position="100"/>
        <end position="133"/>
    </location>
</feature>
<reference evidence="3" key="1">
    <citation type="journal article" date="2019" name="Int. J. Syst. Evol. Microbiol.">
        <title>The Global Catalogue of Microorganisms (GCM) 10K type strain sequencing project: providing services to taxonomists for standard genome sequencing and annotation.</title>
        <authorList>
            <consortium name="The Broad Institute Genomics Platform"/>
            <consortium name="The Broad Institute Genome Sequencing Center for Infectious Disease"/>
            <person name="Wu L."/>
            <person name="Ma J."/>
        </authorList>
    </citation>
    <scope>NUCLEOTIDE SEQUENCE [LARGE SCALE GENOMIC DNA]</scope>
    <source>
        <strain evidence="3">DFY41</strain>
    </source>
</reference>
<feature type="transmembrane region" description="Helical" evidence="1">
    <location>
        <begin position="54"/>
        <end position="72"/>
    </location>
</feature>
<evidence type="ECO:0008006" key="4">
    <source>
        <dbReference type="Google" id="ProtNLM"/>
    </source>
</evidence>
<keyword evidence="3" id="KW-1185">Reference proteome</keyword>
<organism evidence="2 3">
    <name type="scientific">Nocardioides taihuensis</name>
    <dbReference type="NCBI Taxonomy" id="1835606"/>
    <lineage>
        <taxon>Bacteria</taxon>
        <taxon>Bacillati</taxon>
        <taxon>Actinomycetota</taxon>
        <taxon>Actinomycetes</taxon>
        <taxon>Propionibacteriales</taxon>
        <taxon>Nocardioidaceae</taxon>
        <taxon>Nocardioides</taxon>
    </lineage>
</organism>
<keyword evidence="1" id="KW-1133">Transmembrane helix</keyword>
<keyword evidence="1" id="KW-0812">Transmembrane</keyword>
<feature type="transmembrane region" description="Helical" evidence="1">
    <location>
        <begin position="145"/>
        <end position="166"/>
    </location>
</feature>
<proteinExistence type="predicted"/>
<dbReference type="RefSeq" id="WP_378587007.1">
    <property type="nucleotide sequence ID" value="NZ_JBHSKD010000004.1"/>
</dbReference>
<dbReference type="Gene3D" id="1.10.357.140">
    <property type="entry name" value="UbiA prenyltransferase"/>
    <property type="match status" value="1"/>
</dbReference>
<feature type="transmembrane region" description="Helical" evidence="1">
    <location>
        <begin position="178"/>
        <end position="200"/>
    </location>
</feature>
<comment type="caution">
    <text evidence="2">The sequence shown here is derived from an EMBL/GenBank/DDBJ whole genome shotgun (WGS) entry which is preliminary data.</text>
</comment>
<evidence type="ECO:0000256" key="1">
    <source>
        <dbReference type="SAM" id="Phobius"/>
    </source>
</evidence>
<protein>
    <recommendedName>
        <fullName evidence="4">Ubiquinone biosynthesis protein UbiA</fullName>
    </recommendedName>
</protein>
<accession>A0ABW0BEM8</accession>
<keyword evidence="1" id="KW-0472">Membrane</keyword>
<dbReference type="EMBL" id="JBHSKD010000004">
    <property type="protein sequence ID" value="MFC5175749.1"/>
    <property type="molecule type" value="Genomic_DNA"/>
</dbReference>
<dbReference type="InterPro" id="IPR044878">
    <property type="entry name" value="UbiA_sf"/>
</dbReference>
<feature type="transmembrane region" description="Helical" evidence="1">
    <location>
        <begin position="28"/>
        <end position="47"/>
    </location>
</feature>
<evidence type="ECO:0000313" key="2">
    <source>
        <dbReference type="EMBL" id="MFC5175749.1"/>
    </source>
</evidence>
<sequence length="249" mass="26047">MGADSDTEVRAERRGLRELGPVVLVRSAHPLAAVLTALGVAVVAALAGRPLREVLLVLATVLVGQAVVGWHHDLVDRTRPSSAEPGGSPLGRGLLEPGTVWFTVACATLLLVPLCVANGLVAGSAYLLSWALLLLGNLVLRRSWLSWVPAAASYALLPAFVSYGGWGGQARGEPPEVAVTALVAALGVCVHLLTCLPHLVEDNREGYRHLALRIALRTGAPRLLWATLVLTGLVVTATAWVATQVGLAQ</sequence>
<evidence type="ECO:0000313" key="3">
    <source>
        <dbReference type="Proteomes" id="UP001596087"/>
    </source>
</evidence>